<gene>
    <name evidence="7" type="ORF">GCM10007857_70120</name>
</gene>
<evidence type="ECO:0000313" key="7">
    <source>
        <dbReference type="EMBL" id="GLR90298.1"/>
    </source>
</evidence>
<keyword evidence="5" id="KW-1015">Disulfide bond</keyword>
<keyword evidence="2" id="KW-0479">Metal-binding</keyword>
<keyword evidence="6" id="KW-0325">Glycoprotein</keyword>
<dbReference type="InterPro" id="IPR003154">
    <property type="entry name" value="S1/P1nuclease"/>
</dbReference>
<protein>
    <submittedName>
        <fullName evidence="7">Endonuclease</fullName>
    </submittedName>
</protein>
<accession>A0ABQ6B8E3</accession>
<dbReference type="Proteomes" id="UP001156905">
    <property type="component" value="Unassembled WGS sequence"/>
</dbReference>
<evidence type="ECO:0000256" key="6">
    <source>
        <dbReference type="ARBA" id="ARBA00023180"/>
    </source>
</evidence>
<keyword evidence="8" id="KW-1185">Reference proteome</keyword>
<keyword evidence="1" id="KW-0540">Nuclease</keyword>
<evidence type="ECO:0000256" key="4">
    <source>
        <dbReference type="ARBA" id="ARBA00022801"/>
    </source>
</evidence>
<evidence type="ECO:0000313" key="8">
    <source>
        <dbReference type="Proteomes" id="UP001156905"/>
    </source>
</evidence>
<evidence type="ECO:0000256" key="5">
    <source>
        <dbReference type="ARBA" id="ARBA00023157"/>
    </source>
</evidence>
<dbReference type="CDD" id="cd11010">
    <property type="entry name" value="S1-P1_nuclease"/>
    <property type="match status" value="1"/>
</dbReference>
<dbReference type="InterPro" id="IPR008947">
    <property type="entry name" value="PLipase_C/P1_nuclease_dom_sf"/>
</dbReference>
<evidence type="ECO:0000256" key="2">
    <source>
        <dbReference type="ARBA" id="ARBA00022723"/>
    </source>
</evidence>
<dbReference type="Pfam" id="PF02265">
    <property type="entry name" value="S1-P1_nuclease"/>
    <property type="match status" value="1"/>
</dbReference>
<keyword evidence="3 7" id="KW-0255">Endonuclease</keyword>
<dbReference type="PANTHER" id="PTHR33146:SF26">
    <property type="entry name" value="ENDONUCLEASE 4"/>
    <property type="match status" value="1"/>
</dbReference>
<reference evidence="8" key="1">
    <citation type="journal article" date="2019" name="Int. J. Syst. Evol. Microbiol.">
        <title>The Global Catalogue of Microorganisms (GCM) 10K type strain sequencing project: providing services to taxonomists for standard genome sequencing and annotation.</title>
        <authorList>
            <consortium name="The Broad Institute Genomics Platform"/>
            <consortium name="The Broad Institute Genome Sequencing Center for Infectious Disease"/>
            <person name="Wu L."/>
            <person name="Ma J."/>
        </authorList>
    </citation>
    <scope>NUCLEOTIDE SEQUENCE [LARGE SCALE GENOMIC DNA]</scope>
    <source>
        <strain evidence="8">NBRC 102520</strain>
    </source>
</reference>
<sequence length="304" mass="34355">MSNRFPFSKSWIFLTVVFTIFGSDAWAWGEEGHSIVAEIAQRRLTQNAAQAITQILRANPNSTPYSTPSLASISTWADEVRYNGPKPNETYNWHFVDIPRQDTHYDPATECPKEKPEQGDCVINELSRLRNELRCTAGDQQLRALKFAVHFVGDIHQPFHTVWENIGGNGITFTTDKLQFKGKTCSADKCSTPPDNLHKMWDTTLIRAMEYNWPTFVDDLEAGWLTTDAAKNDNKDDPVAWAEDAHNAAIAFNVWVDAGATLDQAYYDRVTPLISQQLGFAGIRLARYLNDVFSSSQCPYTPRQ</sequence>
<dbReference type="EMBL" id="BSOW01000032">
    <property type="protein sequence ID" value="GLR90298.1"/>
    <property type="molecule type" value="Genomic_DNA"/>
</dbReference>
<dbReference type="PANTHER" id="PTHR33146">
    <property type="entry name" value="ENDONUCLEASE 4"/>
    <property type="match status" value="1"/>
</dbReference>
<evidence type="ECO:0000256" key="3">
    <source>
        <dbReference type="ARBA" id="ARBA00022759"/>
    </source>
</evidence>
<evidence type="ECO:0000256" key="1">
    <source>
        <dbReference type="ARBA" id="ARBA00022722"/>
    </source>
</evidence>
<comment type="caution">
    <text evidence="7">The sequence shown here is derived from an EMBL/GenBank/DDBJ whole genome shotgun (WGS) entry which is preliminary data.</text>
</comment>
<organism evidence="7 8">
    <name type="scientific">Bradyrhizobium iriomotense</name>
    <dbReference type="NCBI Taxonomy" id="441950"/>
    <lineage>
        <taxon>Bacteria</taxon>
        <taxon>Pseudomonadati</taxon>
        <taxon>Pseudomonadota</taxon>
        <taxon>Alphaproteobacteria</taxon>
        <taxon>Hyphomicrobiales</taxon>
        <taxon>Nitrobacteraceae</taxon>
        <taxon>Bradyrhizobium</taxon>
    </lineage>
</organism>
<name>A0ABQ6B8E3_9BRAD</name>
<dbReference type="GO" id="GO:0004519">
    <property type="term" value="F:endonuclease activity"/>
    <property type="evidence" value="ECO:0007669"/>
    <property type="project" value="UniProtKB-KW"/>
</dbReference>
<dbReference type="Gene3D" id="1.10.575.10">
    <property type="entry name" value="P1 Nuclease"/>
    <property type="match status" value="1"/>
</dbReference>
<dbReference type="RefSeq" id="WP_284273106.1">
    <property type="nucleotide sequence ID" value="NZ_BSOW01000032.1"/>
</dbReference>
<proteinExistence type="predicted"/>
<dbReference type="SUPFAM" id="SSF48537">
    <property type="entry name" value="Phospholipase C/P1 nuclease"/>
    <property type="match status" value="1"/>
</dbReference>
<keyword evidence="4" id="KW-0378">Hydrolase</keyword>